<dbReference type="PANTHER" id="PTHR30055:SF238">
    <property type="entry name" value="MYCOFACTOCIN BIOSYNTHESIS TRANSCRIPTIONAL REGULATOR MFTR-RELATED"/>
    <property type="match status" value="1"/>
</dbReference>
<dbReference type="InterPro" id="IPR001647">
    <property type="entry name" value="HTH_TetR"/>
</dbReference>
<dbReference type="Gene3D" id="1.10.357.10">
    <property type="entry name" value="Tetracycline Repressor, domain 2"/>
    <property type="match status" value="1"/>
</dbReference>
<dbReference type="InterPro" id="IPR009057">
    <property type="entry name" value="Homeodomain-like_sf"/>
</dbReference>
<dbReference type="RefSeq" id="WP_055122831.1">
    <property type="nucleotide sequence ID" value="NZ_LKST01000003.1"/>
</dbReference>
<keyword evidence="3" id="KW-0804">Transcription</keyword>
<organism evidence="5 6">
    <name type="scientific">Corynebacterium oculi</name>
    <dbReference type="NCBI Taxonomy" id="1544416"/>
    <lineage>
        <taxon>Bacteria</taxon>
        <taxon>Bacillati</taxon>
        <taxon>Actinomycetota</taxon>
        <taxon>Actinomycetes</taxon>
        <taxon>Mycobacteriales</taxon>
        <taxon>Corynebacteriaceae</taxon>
        <taxon>Corynebacterium</taxon>
    </lineage>
</organism>
<evidence type="ECO:0000259" key="4">
    <source>
        <dbReference type="Pfam" id="PF00440"/>
    </source>
</evidence>
<gene>
    <name evidence="5" type="ORF">Cocul_01742</name>
</gene>
<dbReference type="GO" id="GO:0003700">
    <property type="term" value="F:DNA-binding transcription factor activity"/>
    <property type="evidence" value="ECO:0007669"/>
    <property type="project" value="TreeGrafter"/>
</dbReference>
<protein>
    <submittedName>
        <fullName evidence="5">TetR family protein</fullName>
    </submittedName>
</protein>
<keyword evidence="6" id="KW-1185">Reference proteome</keyword>
<dbReference type="GO" id="GO:0000976">
    <property type="term" value="F:transcription cis-regulatory region binding"/>
    <property type="evidence" value="ECO:0007669"/>
    <property type="project" value="TreeGrafter"/>
</dbReference>
<dbReference type="EMBL" id="LKST01000003">
    <property type="protein sequence ID" value="KQB83670.1"/>
    <property type="molecule type" value="Genomic_DNA"/>
</dbReference>
<evidence type="ECO:0000256" key="2">
    <source>
        <dbReference type="ARBA" id="ARBA00023125"/>
    </source>
</evidence>
<dbReference type="InterPro" id="IPR050109">
    <property type="entry name" value="HTH-type_TetR-like_transc_reg"/>
</dbReference>
<evidence type="ECO:0000256" key="3">
    <source>
        <dbReference type="ARBA" id="ARBA00023163"/>
    </source>
</evidence>
<dbReference type="Proteomes" id="UP000050517">
    <property type="component" value="Unassembled WGS sequence"/>
</dbReference>
<sequence>MKEERTSLRKKKRRATLHAIEDHATRLVCERGYESVTVEDICSAAEVSRRTFFNYVESKEIAIFGRPARLPPPEARHRFLRTEHPNLVAAVVDTLFDAFVAEQDGQLLRRRKAIRQAHPEIFYARFAQSHEIHQEVARMVTQYLKEQPQRRRLSGPAEREAHAVVTLAGASMQLGMRRWMNGDENTVEALRSDIHGALTDLTAIEKE</sequence>
<dbReference type="PATRIC" id="fig|1544416.3.peg.1740"/>
<comment type="caution">
    <text evidence="5">The sequence shown here is derived from an EMBL/GenBank/DDBJ whole genome shotgun (WGS) entry which is preliminary data.</text>
</comment>
<evidence type="ECO:0000313" key="5">
    <source>
        <dbReference type="EMBL" id="KQB83670.1"/>
    </source>
</evidence>
<keyword evidence="2" id="KW-0238">DNA-binding</keyword>
<name>A0A0Q0UBN8_9CORY</name>
<dbReference type="AlphaFoldDB" id="A0A0Q0UBN8"/>
<proteinExistence type="predicted"/>
<evidence type="ECO:0000313" key="6">
    <source>
        <dbReference type="Proteomes" id="UP000050517"/>
    </source>
</evidence>
<accession>A0A0Q0UBN8</accession>
<reference evidence="5 6" key="1">
    <citation type="submission" date="2015-10" db="EMBL/GenBank/DDBJ databases">
        <title>Corynebacteirum lowii and Corynebacterium oculi species nova, derived from human clinical disease and and emended description of Corynebacterium mastiditis.</title>
        <authorList>
            <person name="Bernard K."/>
            <person name="Pacheco A.L."/>
            <person name="Mcdougall C."/>
            <person name="Burtx T."/>
            <person name="Weibe D."/>
            <person name="Tyler S."/>
            <person name="Olson A.B."/>
            <person name="Cnockaert M."/>
            <person name="Eguchi H."/>
            <person name="Kuwahara T."/>
            <person name="Nakayama-Imaohji H."/>
            <person name="Boudewijins M."/>
            <person name="Van Hoecke F."/>
            <person name="Bernier A.-M."/>
            <person name="Vandamme P."/>
        </authorList>
    </citation>
    <scope>NUCLEOTIDE SEQUENCE [LARGE SCALE GENOMIC DNA]</scope>
    <source>
        <strain evidence="5 6">NML 130210</strain>
    </source>
</reference>
<dbReference type="Pfam" id="PF00440">
    <property type="entry name" value="TetR_N"/>
    <property type="match status" value="1"/>
</dbReference>
<feature type="domain" description="HTH tetR-type" evidence="4">
    <location>
        <begin position="22"/>
        <end position="60"/>
    </location>
</feature>
<dbReference type="SUPFAM" id="SSF46689">
    <property type="entry name" value="Homeodomain-like"/>
    <property type="match status" value="1"/>
</dbReference>
<keyword evidence="1" id="KW-0805">Transcription regulation</keyword>
<dbReference type="STRING" id="1544416.Cocul_01742"/>
<evidence type="ECO:0000256" key="1">
    <source>
        <dbReference type="ARBA" id="ARBA00023015"/>
    </source>
</evidence>
<dbReference type="PANTHER" id="PTHR30055">
    <property type="entry name" value="HTH-TYPE TRANSCRIPTIONAL REGULATOR RUTR"/>
    <property type="match status" value="1"/>
</dbReference>
<dbReference type="OrthoDB" id="3787664at2"/>